<comment type="caution">
    <text evidence="1">The sequence shown here is derived from an EMBL/GenBank/DDBJ whole genome shotgun (WGS) entry which is preliminary data.</text>
</comment>
<accession>A0A524RKF3</accession>
<dbReference type="PANTHER" id="PTHR36142:SF2">
    <property type="entry name" value="METALLO-HYDROLASE_OXIDOREDUCTASE SUPERFAMILY PROTEIN"/>
    <property type="match status" value="1"/>
</dbReference>
<dbReference type="InterPro" id="IPR036866">
    <property type="entry name" value="RibonucZ/Hydroxyglut_hydro"/>
</dbReference>
<dbReference type="PANTHER" id="PTHR36142">
    <property type="entry name" value="METALLO-HYDROLASE/OXIDOREDUCTASE SUPERFAMILY PROTEIN"/>
    <property type="match status" value="1"/>
</dbReference>
<dbReference type="AlphaFoldDB" id="A0A524RKF3"/>
<dbReference type="EMBL" id="SRMO01000096">
    <property type="protein sequence ID" value="TGG90104.1"/>
    <property type="molecule type" value="Genomic_DNA"/>
</dbReference>
<sequence>MAFCATYFGANGWELRFGEHRVLLDPWLRGPLVFAGATWLFRGDLPQAWPVPRQVALLLLTQGLPDHAHPPSLQGLDRSIPVVASPAAATVVRALGFQQVSVLRPGNTIRHSFADADVLELEATAGAPVPRIENGYLLRHASGRVYAEPHGYLQADLAAERLDAVITPVLDLALPLAGAFVRGQAVLPQLLERFSPRWVLASTAGGDVRYAGLLERLLRVRGSLESAERTMAAMAPGSRLLKAIPGRCYDLSAA</sequence>
<protein>
    <submittedName>
        <fullName evidence="1">MBL fold metallo-hydrolase</fullName>
    </submittedName>
</protein>
<dbReference type="GO" id="GO:0016787">
    <property type="term" value="F:hydrolase activity"/>
    <property type="evidence" value="ECO:0007669"/>
    <property type="project" value="UniProtKB-KW"/>
</dbReference>
<keyword evidence="1" id="KW-0378">Hydrolase</keyword>
<dbReference type="Gene3D" id="3.60.15.10">
    <property type="entry name" value="Ribonuclease Z/Hydroxyacylglutathione hydrolase-like"/>
    <property type="match status" value="1"/>
</dbReference>
<evidence type="ECO:0000313" key="1">
    <source>
        <dbReference type="EMBL" id="TGG90104.1"/>
    </source>
</evidence>
<dbReference type="Proteomes" id="UP000317990">
    <property type="component" value="Unassembled WGS sequence"/>
</dbReference>
<proteinExistence type="predicted"/>
<gene>
    <name evidence="1" type="ORF">ERJ67_11305</name>
</gene>
<dbReference type="SUPFAM" id="SSF56281">
    <property type="entry name" value="Metallo-hydrolase/oxidoreductase"/>
    <property type="match status" value="1"/>
</dbReference>
<organism evidence="1 2">
    <name type="scientific">Aphanocapsa feldmannii 277cV</name>
    <dbReference type="NCBI Taxonomy" id="2507553"/>
    <lineage>
        <taxon>Bacteria</taxon>
        <taxon>Bacillati</taxon>
        <taxon>Cyanobacteriota</taxon>
        <taxon>Cyanophyceae</taxon>
        <taxon>Oscillatoriophycideae</taxon>
        <taxon>Chroococcales</taxon>
        <taxon>Microcystaceae</taxon>
        <taxon>Aphanocapsa</taxon>
    </lineage>
</organism>
<dbReference type="Pfam" id="PF13483">
    <property type="entry name" value="Lactamase_B_3"/>
    <property type="match status" value="1"/>
</dbReference>
<reference evidence="1 2" key="1">
    <citation type="journal article" date="2019" name="mSystems">
        <title>Life at home and on the roam: Genomic adaptions reflect the dual lifestyle of an intracellular, facultative symbiont.</title>
        <authorList>
            <person name="Burgsdorf I."/>
        </authorList>
    </citation>
    <scope>NUCLEOTIDE SEQUENCE [LARGE SCALE GENOMIC DNA]</scope>
    <source>
        <strain evidence="1">277cV</strain>
    </source>
</reference>
<evidence type="ECO:0000313" key="2">
    <source>
        <dbReference type="Proteomes" id="UP000317990"/>
    </source>
</evidence>
<name>A0A524RKF3_9CHRO</name>